<evidence type="ECO:0000313" key="7">
    <source>
        <dbReference type="EMBL" id="MFC7273005.1"/>
    </source>
</evidence>
<dbReference type="RefSeq" id="WP_378964463.1">
    <property type="nucleotide sequence ID" value="NZ_JBHTBJ010000001.1"/>
</dbReference>
<dbReference type="Pfam" id="PF00440">
    <property type="entry name" value="TetR_N"/>
    <property type="match status" value="1"/>
</dbReference>
<evidence type="ECO:0000259" key="6">
    <source>
        <dbReference type="PROSITE" id="PS50977"/>
    </source>
</evidence>
<organism evidence="7 8">
    <name type="scientific">Paractinoplanes rhizophilus</name>
    <dbReference type="NCBI Taxonomy" id="1416877"/>
    <lineage>
        <taxon>Bacteria</taxon>
        <taxon>Bacillati</taxon>
        <taxon>Actinomycetota</taxon>
        <taxon>Actinomycetes</taxon>
        <taxon>Micromonosporales</taxon>
        <taxon>Micromonosporaceae</taxon>
        <taxon>Paractinoplanes</taxon>
    </lineage>
</organism>
<dbReference type="Gene3D" id="1.10.357.10">
    <property type="entry name" value="Tetracycline Repressor, domain 2"/>
    <property type="match status" value="1"/>
</dbReference>
<dbReference type="InterPro" id="IPR036271">
    <property type="entry name" value="Tet_transcr_reg_TetR-rel_C_sf"/>
</dbReference>
<evidence type="ECO:0000313" key="8">
    <source>
        <dbReference type="Proteomes" id="UP001596548"/>
    </source>
</evidence>
<comment type="caution">
    <text evidence="7">The sequence shown here is derived from an EMBL/GenBank/DDBJ whole genome shotgun (WGS) entry which is preliminary data.</text>
</comment>
<accession>A0ABW2HNB3</accession>
<dbReference type="PANTHER" id="PTHR47506">
    <property type="entry name" value="TRANSCRIPTIONAL REGULATORY PROTEIN"/>
    <property type="match status" value="1"/>
</dbReference>
<feature type="domain" description="HTH tetR-type" evidence="6">
    <location>
        <begin position="15"/>
        <end position="75"/>
    </location>
</feature>
<evidence type="ECO:0000256" key="5">
    <source>
        <dbReference type="SAM" id="MobiDB-lite"/>
    </source>
</evidence>
<evidence type="ECO:0000256" key="3">
    <source>
        <dbReference type="ARBA" id="ARBA00023163"/>
    </source>
</evidence>
<evidence type="ECO:0000256" key="4">
    <source>
        <dbReference type="PROSITE-ProRule" id="PRU00335"/>
    </source>
</evidence>
<keyword evidence="3" id="KW-0804">Transcription</keyword>
<proteinExistence type="predicted"/>
<dbReference type="PANTHER" id="PTHR47506:SF1">
    <property type="entry name" value="HTH-TYPE TRANSCRIPTIONAL REGULATOR YJDC"/>
    <property type="match status" value="1"/>
</dbReference>
<keyword evidence="2 4" id="KW-0238">DNA-binding</keyword>
<protein>
    <submittedName>
        <fullName evidence="7">TetR/AcrR family transcriptional regulator</fullName>
    </submittedName>
</protein>
<evidence type="ECO:0000256" key="1">
    <source>
        <dbReference type="ARBA" id="ARBA00023015"/>
    </source>
</evidence>
<dbReference type="PRINTS" id="PR00455">
    <property type="entry name" value="HTHTETR"/>
</dbReference>
<gene>
    <name evidence="7" type="ORF">ACFQS1_03335</name>
</gene>
<dbReference type="SUPFAM" id="SSF48498">
    <property type="entry name" value="Tetracyclin repressor-like, C-terminal domain"/>
    <property type="match status" value="1"/>
</dbReference>
<dbReference type="InterPro" id="IPR009057">
    <property type="entry name" value="Homeodomain-like_sf"/>
</dbReference>
<feature type="region of interest" description="Disordered" evidence="5">
    <location>
        <begin position="191"/>
        <end position="222"/>
    </location>
</feature>
<reference evidence="8" key="1">
    <citation type="journal article" date="2019" name="Int. J. Syst. Evol. Microbiol.">
        <title>The Global Catalogue of Microorganisms (GCM) 10K type strain sequencing project: providing services to taxonomists for standard genome sequencing and annotation.</title>
        <authorList>
            <consortium name="The Broad Institute Genomics Platform"/>
            <consortium name="The Broad Institute Genome Sequencing Center for Infectious Disease"/>
            <person name="Wu L."/>
            <person name="Ma J."/>
        </authorList>
    </citation>
    <scope>NUCLEOTIDE SEQUENCE [LARGE SCALE GENOMIC DNA]</scope>
    <source>
        <strain evidence="8">XZYJT-10</strain>
    </source>
</reference>
<dbReference type="SUPFAM" id="SSF46689">
    <property type="entry name" value="Homeodomain-like"/>
    <property type="match status" value="1"/>
</dbReference>
<feature type="DNA-binding region" description="H-T-H motif" evidence="4">
    <location>
        <begin position="38"/>
        <end position="57"/>
    </location>
</feature>
<evidence type="ECO:0000256" key="2">
    <source>
        <dbReference type="ARBA" id="ARBA00023125"/>
    </source>
</evidence>
<dbReference type="Proteomes" id="UP001596548">
    <property type="component" value="Unassembled WGS sequence"/>
</dbReference>
<name>A0ABW2HNB3_9ACTN</name>
<dbReference type="EMBL" id="JBHTBJ010000001">
    <property type="protein sequence ID" value="MFC7273005.1"/>
    <property type="molecule type" value="Genomic_DNA"/>
</dbReference>
<sequence>MTALEKGPTGRRRGRGARERILSAAQQLFREQGINRTGMDQLCAVAQVSKRTAYQHFASKDELVAEYLRRFDPEVMPGVFDRTDLTPRERLLAAFDIPASMPLCPYIGASVELHDPQHPASEYARDYKTALAARLTETAREAGATDPEQLGEQLALLIDGAAVRTRVLGSASFPTAAAIAAVLIDNAIPASPPRRPGGDGGTTATAPVPVAGGGRTAKRRVF</sequence>
<keyword evidence="8" id="KW-1185">Reference proteome</keyword>
<dbReference type="InterPro" id="IPR001647">
    <property type="entry name" value="HTH_TetR"/>
</dbReference>
<dbReference type="PROSITE" id="PS50977">
    <property type="entry name" value="HTH_TETR_2"/>
    <property type="match status" value="1"/>
</dbReference>
<keyword evidence="1" id="KW-0805">Transcription regulation</keyword>